<dbReference type="Proteomes" id="UP000031666">
    <property type="component" value="Unassembled WGS sequence"/>
</dbReference>
<gene>
    <name evidence="1" type="ORF">JCM19241_4983</name>
</gene>
<name>A0A0B8QA05_9VIBR</name>
<protein>
    <submittedName>
        <fullName evidence="1">O-antigen biosynthesis protein rfbC</fullName>
    </submittedName>
</protein>
<dbReference type="SUPFAM" id="SSF53335">
    <property type="entry name" value="S-adenosyl-L-methionine-dependent methyltransferases"/>
    <property type="match status" value="1"/>
</dbReference>
<dbReference type="EMBL" id="BBSC01000002">
    <property type="protein sequence ID" value="GAM73787.1"/>
    <property type="molecule type" value="Genomic_DNA"/>
</dbReference>
<proteinExistence type="predicted"/>
<sequence length="158" mass="18117">MLVFLPKTFERVLEIGCGEGGFRGNLPEETEYWGVEPDPVAVKKAMDVYVSDTFICGLFPQQQSKLPDDHFDVVVCNDIIEHVENTEELFYFLKKKLRSGGVLVASIPNVRHISHLKELLIKRDWEYKDSGILDRTHLRFLPRKASLICVNSKGLNLR</sequence>
<dbReference type="InterPro" id="IPR029063">
    <property type="entry name" value="SAM-dependent_MTases_sf"/>
</dbReference>
<dbReference type="PANTHER" id="PTHR43861">
    <property type="entry name" value="TRANS-ACONITATE 2-METHYLTRANSFERASE-RELATED"/>
    <property type="match status" value="1"/>
</dbReference>
<dbReference type="STRING" id="1481914.JCM19241_4983"/>
<accession>A0A0B8QA05</accession>
<evidence type="ECO:0000313" key="1">
    <source>
        <dbReference type="EMBL" id="GAM73787.1"/>
    </source>
</evidence>
<dbReference type="CDD" id="cd02440">
    <property type="entry name" value="AdoMet_MTases"/>
    <property type="match status" value="1"/>
</dbReference>
<comment type="caution">
    <text evidence="1">The sequence shown here is derived from an EMBL/GenBank/DDBJ whole genome shotgun (WGS) entry which is preliminary data.</text>
</comment>
<reference evidence="1 2" key="2">
    <citation type="submission" date="2015-01" db="EMBL/GenBank/DDBJ databases">
        <authorList>
            <consortium name="NBRP consortium"/>
            <person name="Sawabe T."/>
            <person name="Meirelles P."/>
            <person name="Feng G."/>
            <person name="Sayaka M."/>
            <person name="Hattori M."/>
            <person name="Ohkuma M."/>
        </authorList>
    </citation>
    <scope>NUCLEOTIDE SEQUENCE [LARGE SCALE GENOMIC DNA]</scope>
    <source>
        <strain evidence="2">JCM 19241</strain>
    </source>
</reference>
<organism evidence="1 2">
    <name type="scientific">Vibrio ishigakensis</name>
    <dbReference type="NCBI Taxonomy" id="1481914"/>
    <lineage>
        <taxon>Bacteria</taxon>
        <taxon>Pseudomonadati</taxon>
        <taxon>Pseudomonadota</taxon>
        <taxon>Gammaproteobacteria</taxon>
        <taxon>Vibrionales</taxon>
        <taxon>Vibrionaceae</taxon>
        <taxon>Vibrio</taxon>
    </lineage>
</organism>
<reference evidence="1 2" key="1">
    <citation type="submission" date="2015-01" db="EMBL/GenBank/DDBJ databases">
        <title>Vibrio sp. C94 JCM 19241 whole genome shotgun sequence.</title>
        <authorList>
            <person name="Sawabe T."/>
            <person name="Meirelles P."/>
            <person name="Feng G."/>
            <person name="Sayaka M."/>
            <person name="Hattori M."/>
            <person name="Ohkuma M."/>
        </authorList>
    </citation>
    <scope>NUCLEOTIDE SEQUENCE [LARGE SCALE GENOMIC DNA]</scope>
    <source>
        <strain evidence="2">JCM 19241</strain>
    </source>
</reference>
<dbReference type="AlphaFoldDB" id="A0A0B8QA05"/>
<dbReference type="Gene3D" id="3.40.50.150">
    <property type="entry name" value="Vaccinia Virus protein VP39"/>
    <property type="match status" value="1"/>
</dbReference>
<dbReference type="Pfam" id="PF13489">
    <property type="entry name" value="Methyltransf_23"/>
    <property type="match status" value="1"/>
</dbReference>
<evidence type="ECO:0000313" key="2">
    <source>
        <dbReference type="Proteomes" id="UP000031666"/>
    </source>
</evidence>